<proteinExistence type="inferred from homology"/>
<dbReference type="GO" id="GO:0005886">
    <property type="term" value="C:plasma membrane"/>
    <property type="evidence" value="ECO:0007669"/>
    <property type="project" value="TreeGrafter"/>
</dbReference>
<dbReference type="SUPFAM" id="SSF47203">
    <property type="entry name" value="Acyl-CoA dehydrogenase C-terminal domain-like"/>
    <property type="match status" value="1"/>
</dbReference>
<dbReference type="InterPro" id="IPR006091">
    <property type="entry name" value="Acyl-CoA_Oxase/DH_mid-dom"/>
</dbReference>
<dbReference type="PANTHER" id="PTHR43292">
    <property type="entry name" value="ACYL-COA DEHYDROGENASE"/>
    <property type="match status" value="1"/>
</dbReference>
<dbReference type="Gene3D" id="1.20.140.10">
    <property type="entry name" value="Butyryl-CoA Dehydrogenase, subunit A, domain 3"/>
    <property type="match status" value="1"/>
</dbReference>
<dbReference type="KEGG" id="pmad:BAY61_19375"/>
<dbReference type="InterPro" id="IPR009075">
    <property type="entry name" value="AcylCo_DH/oxidase_C"/>
</dbReference>
<dbReference type="InterPro" id="IPR037069">
    <property type="entry name" value="AcylCoA_DH/ox_N_sf"/>
</dbReference>
<organism evidence="7 8">
    <name type="scientific">Prauserella marina</name>
    <dbReference type="NCBI Taxonomy" id="530584"/>
    <lineage>
        <taxon>Bacteria</taxon>
        <taxon>Bacillati</taxon>
        <taxon>Actinomycetota</taxon>
        <taxon>Actinomycetes</taxon>
        <taxon>Pseudonocardiales</taxon>
        <taxon>Pseudonocardiaceae</taxon>
        <taxon>Prauserella</taxon>
    </lineage>
</organism>
<keyword evidence="8" id="KW-1185">Reference proteome</keyword>
<dbReference type="PANTHER" id="PTHR43292:SF4">
    <property type="entry name" value="ACYL-COA DEHYDROGENASE FADE34"/>
    <property type="match status" value="1"/>
</dbReference>
<evidence type="ECO:0000256" key="3">
    <source>
        <dbReference type="ARBA" id="ARBA00022630"/>
    </source>
</evidence>
<dbReference type="Gene3D" id="1.10.540.10">
    <property type="entry name" value="Acyl-CoA dehydrogenase/oxidase, N-terminal domain"/>
    <property type="match status" value="1"/>
</dbReference>
<evidence type="ECO:0000256" key="6">
    <source>
        <dbReference type="RuleBase" id="RU362125"/>
    </source>
</evidence>
<evidence type="ECO:0000256" key="5">
    <source>
        <dbReference type="ARBA" id="ARBA00023002"/>
    </source>
</evidence>
<comment type="similarity">
    <text evidence="2 6">Belongs to the acyl-CoA dehydrogenase family.</text>
</comment>
<accession>A0A222VSB7</accession>
<dbReference type="RefSeq" id="WP_091808249.1">
    <property type="nucleotide sequence ID" value="NZ_CP016353.1"/>
</dbReference>
<evidence type="ECO:0000256" key="4">
    <source>
        <dbReference type="ARBA" id="ARBA00022827"/>
    </source>
</evidence>
<dbReference type="FunFam" id="2.40.110.10:FF:000011">
    <property type="entry name" value="Acyl-CoA dehydrogenase FadE34"/>
    <property type="match status" value="1"/>
</dbReference>
<evidence type="ECO:0000313" key="8">
    <source>
        <dbReference type="Proteomes" id="UP000199494"/>
    </source>
</evidence>
<dbReference type="GO" id="GO:0016627">
    <property type="term" value="F:oxidoreductase activity, acting on the CH-CH group of donors"/>
    <property type="evidence" value="ECO:0007669"/>
    <property type="project" value="InterPro"/>
</dbReference>
<reference evidence="7 8" key="1">
    <citation type="submission" date="2016-10" db="EMBL/GenBank/DDBJ databases">
        <authorList>
            <person name="de Groot N.N."/>
        </authorList>
    </citation>
    <scope>NUCLEOTIDE SEQUENCE [LARGE SCALE GENOMIC DNA]</scope>
    <source>
        <strain evidence="7 8">CGMCC 4.5506</strain>
    </source>
</reference>
<keyword evidence="5 6" id="KW-0560">Oxidoreductase</keyword>
<evidence type="ECO:0000256" key="1">
    <source>
        <dbReference type="ARBA" id="ARBA00001974"/>
    </source>
</evidence>
<dbReference type="InterPro" id="IPR009100">
    <property type="entry name" value="AcylCoA_DH/oxidase_NM_dom_sf"/>
</dbReference>
<dbReference type="SUPFAM" id="SSF56645">
    <property type="entry name" value="Acyl-CoA dehydrogenase NM domain-like"/>
    <property type="match status" value="1"/>
</dbReference>
<evidence type="ECO:0000313" key="7">
    <source>
        <dbReference type="EMBL" id="SDD51239.1"/>
    </source>
</evidence>
<dbReference type="Pfam" id="PF00441">
    <property type="entry name" value="Acyl-CoA_dh_1"/>
    <property type="match status" value="1"/>
</dbReference>
<dbReference type="Gene3D" id="2.40.110.10">
    <property type="entry name" value="Butyryl-CoA Dehydrogenase, subunit A, domain 2"/>
    <property type="match status" value="1"/>
</dbReference>
<sequence length="394" mass="43397">MTVTARDLRERVATLLTEHPPSATGKLDFLRARFDAGLAWVHYPSGLGGLGAPRELQSVVDEELDRAGAPGNDPRRIGIGLGMAAPTVLRFGSDDNKQRFLRPLWTGEEVWCQLFSEPGAGSDLAALGTRAVRDGDDWIVNGQKVWTSSAHTARWAILVTRTDPDVPKHKGMTYFVCDMTAPGVEVRPLRQITGEAEFNEVFLTDVRIPDAHRLGDVGDGWKVAQTTLMNERVAIGGNAMPREGGMLGKVAATWRAHPEARTAQLHDRLLRLWVEAEAFRLAGTRLRQQLAVGQPGPEGSGMKLAFARLSQALSGLELELLGEEGLRYDDWTMRRPETVDFTAREAGYRYLRAKGNSIEGGTSEILHNIIAERVLGLPSEPRVDKDVAWKDLPR</sequence>
<dbReference type="InterPro" id="IPR046373">
    <property type="entry name" value="Acyl-CoA_Oxase/DH_mid-dom_sf"/>
</dbReference>
<dbReference type="EMBL" id="FMZE01000009">
    <property type="protein sequence ID" value="SDD51239.1"/>
    <property type="molecule type" value="Genomic_DNA"/>
</dbReference>
<comment type="cofactor">
    <cofactor evidence="1 6">
        <name>FAD</name>
        <dbReference type="ChEBI" id="CHEBI:57692"/>
    </cofactor>
</comment>
<dbReference type="STRING" id="530584.SAMN05421630_109173"/>
<dbReference type="GO" id="GO:0050660">
    <property type="term" value="F:flavin adenine dinucleotide binding"/>
    <property type="evidence" value="ECO:0007669"/>
    <property type="project" value="InterPro"/>
</dbReference>
<name>A0A222VSB7_9PSEU</name>
<keyword evidence="3 6" id="KW-0285">Flavoprotein</keyword>
<dbReference type="InterPro" id="IPR013786">
    <property type="entry name" value="AcylCoA_DH/ox_N"/>
</dbReference>
<dbReference type="Pfam" id="PF02770">
    <property type="entry name" value="Acyl-CoA_dh_M"/>
    <property type="match status" value="1"/>
</dbReference>
<dbReference type="Proteomes" id="UP000199494">
    <property type="component" value="Unassembled WGS sequence"/>
</dbReference>
<protein>
    <submittedName>
        <fullName evidence="7">Acyl-CoA dehydrogenase</fullName>
    </submittedName>
</protein>
<evidence type="ECO:0000256" key="2">
    <source>
        <dbReference type="ARBA" id="ARBA00009347"/>
    </source>
</evidence>
<keyword evidence="4 6" id="KW-0274">FAD</keyword>
<dbReference type="InterPro" id="IPR052161">
    <property type="entry name" value="Mycobact_Acyl-CoA_DH"/>
</dbReference>
<dbReference type="OrthoDB" id="4759677at2"/>
<dbReference type="InterPro" id="IPR036250">
    <property type="entry name" value="AcylCo_DH-like_C"/>
</dbReference>
<gene>
    <name evidence="7" type="ORF">SAMN05421630_109173</name>
</gene>
<dbReference type="Pfam" id="PF02771">
    <property type="entry name" value="Acyl-CoA_dh_N"/>
    <property type="match status" value="1"/>
</dbReference>
<dbReference type="AlphaFoldDB" id="A0A222VSB7"/>